<protein>
    <submittedName>
        <fullName evidence="2">Uncharacterized protein</fullName>
    </submittedName>
</protein>
<organism evidence="2 3">
    <name type="scientific">Batillaria attramentaria</name>
    <dbReference type="NCBI Taxonomy" id="370345"/>
    <lineage>
        <taxon>Eukaryota</taxon>
        <taxon>Metazoa</taxon>
        <taxon>Spiralia</taxon>
        <taxon>Lophotrochozoa</taxon>
        <taxon>Mollusca</taxon>
        <taxon>Gastropoda</taxon>
        <taxon>Caenogastropoda</taxon>
        <taxon>Sorbeoconcha</taxon>
        <taxon>Cerithioidea</taxon>
        <taxon>Batillariidae</taxon>
        <taxon>Batillaria</taxon>
    </lineage>
</organism>
<accession>A0ABD0L2M5</accession>
<feature type="region of interest" description="Disordered" evidence="1">
    <location>
        <begin position="101"/>
        <end position="126"/>
    </location>
</feature>
<evidence type="ECO:0000313" key="2">
    <source>
        <dbReference type="EMBL" id="KAK7493359.1"/>
    </source>
</evidence>
<proteinExistence type="predicted"/>
<sequence>MYGEIARDLAGGSAWCKQFCFVVVWKPTGAAQGATGSQVCRREAGMLSVWPTRVPVSVAPASCALQEDGKLRPRLVLTQSRLADEGLSSVTEVQQCSSVPVPGKTTVSHRVTTPPTAQSVIEEADH</sequence>
<keyword evidence="3" id="KW-1185">Reference proteome</keyword>
<evidence type="ECO:0000313" key="3">
    <source>
        <dbReference type="Proteomes" id="UP001519460"/>
    </source>
</evidence>
<dbReference type="EMBL" id="JACVVK020000094">
    <property type="protein sequence ID" value="KAK7493359.1"/>
    <property type="molecule type" value="Genomic_DNA"/>
</dbReference>
<name>A0ABD0L2M5_9CAEN</name>
<dbReference type="AlphaFoldDB" id="A0ABD0L2M5"/>
<comment type="caution">
    <text evidence="2">The sequence shown here is derived from an EMBL/GenBank/DDBJ whole genome shotgun (WGS) entry which is preliminary data.</text>
</comment>
<reference evidence="2 3" key="1">
    <citation type="journal article" date="2023" name="Sci. Data">
        <title>Genome assembly of the Korean intertidal mud-creeper Batillaria attramentaria.</title>
        <authorList>
            <person name="Patra A.K."/>
            <person name="Ho P.T."/>
            <person name="Jun S."/>
            <person name="Lee S.J."/>
            <person name="Kim Y."/>
            <person name="Won Y.J."/>
        </authorList>
    </citation>
    <scope>NUCLEOTIDE SEQUENCE [LARGE SCALE GENOMIC DNA]</scope>
    <source>
        <strain evidence="2">Wonlab-2016</strain>
    </source>
</reference>
<gene>
    <name evidence="2" type="ORF">BaRGS_00015485</name>
</gene>
<dbReference type="Proteomes" id="UP001519460">
    <property type="component" value="Unassembled WGS sequence"/>
</dbReference>
<feature type="compositionally biased region" description="Polar residues" evidence="1">
    <location>
        <begin position="105"/>
        <end position="119"/>
    </location>
</feature>
<evidence type="ECO:0000256" key="1">
    <source>
        <dbReference type="SAM" id="MobiDB-lite"/>
    </source>
</evidence>